<proteinExistence type="inferred from homology"/>
<evidence type="ECO:0000256" key="2">
    <source>
        <dbReference type="SAM" id="MobiDB-lite"/>
    </source>
</evidence>
<dbReference type="Pfam" id="PF13523">
    <property type="entry name" value="Acetyltransf_8"/>
    <property type="match status" value="1"/>
</dbReference>
<dbReference type="Gene3D" id="3.40.630.30">
    <property type="match status" value="1"/>
</dbReference>
<dbReference type="GO" id="GO:0016410">
    <property type="term" value="F:N-acyltransferase activity"/>
    <property type="evidence" value="ECO:0007669"/>
    <property type="project" value="TreeGrafter"/>
</dbReference>
<dbReference type="SUPFAM" id="SSF55729">
    <property type="entry name" value="Acyl-CoA N-acyltransferases (Nat)"/>
    <property type="match status" value="1"/>
</dbReference>
<evidence type="ECO:0000259" key="3">
    <source>
        <dbReference type="SMART" id="SM01006"/>
    </source>
</evidence>
<dbReference type="OrthoDB" id="448427at2759"/>
<dbReference type="PANTHER" id="PTHR31438:SF1">
    <property type="entry name" value="LYSINE N-ACYLTRANSFERASE C17G9.06C-RELATED"/>
    <property type="match status" value="1"/>
</dbReference>
<gene>
    <name evidence="4" type="ORF">BDY17DRAFT_305464</name>
</gene>
<dbReference type="GeneID" id="54475875"/>
<evidence type="ECO:0000256" key="1">
    <source>
        <dbReference type="ARBA" id="ARBA00009893"/>
    </source>
</evidence>
<feature type="compositionally biased region" description="Low complexity" evidence="2">
    <location>
        <begin position="232"/>
        <end position="245"/>
    </location>
</feature>
<name>A0A6A6PG37_9PEZI</name>
<dbReference type="RefSeq" id="XP_033585163.1">
    <property type="nucleotide sequence ID" value="XM_033734873.1"/>
</dbReference>
<protein>
    <submittedName>
        <fullName evidence="4">Acyl-CoA N-acyltransferase</fullName>
    </submittedName>
</protein>
<accession>A0A6A6PG37</accession>
<sequence length="565" mass="63046">MAPSIVHLPNGHTLTVTPIFGGIGFKSNELHTSHNVFPPGWTIILNSEDDDDEELPASVAAHTSTNDTAVYQAQKAHHIHRYRKPSLRNDHLFISSISNPNTSEFKPASSPTRQIAMMLWATLWWYFHQPQPAPQLHNFASGNTPEDGKPKGEWIVHINREGIFKGKHLLPKLERMGLITSEDSTVGLDPEDGVSNTGEGWAKMFVSRRSFWQLDPRIYLFTLSPQHPGSPYPSISPAASRPASPTRGQPGGMAVAPRSDEGFPSSGTSTPPIGAPPLLKRHNTPPGPFTSNSHLPTFYPPPTLQYTLTNHIRHPVRPKPARQGETIYTRYIPSLGQYLSFRIASLSKNPVVHRGPTSINGHSADIRFPRHVDSTITSIAGLNLKGTPATANPTDDITYMTDVELLHKWMNDPRVAYSWGEEGPIDKQEKFLEACLTSKHSFPVIGCFDGRPFGFFEVYWLKEDKLAALMGGDAGDWDRGFHLLVGEQEYRGPHRVRVWLSALLHYCWLSDMRTQKVVMEPRVDNTKLLNYALEAGFHKAGEVTFPHKQSNLLKISRSTWEAPAL</sequence>
<dbReference type="InterPro" id="IPR019432">
    <property type="entry name" value="Acyltransferase_MbtK/IucB-like"/>
</dbReference>
<keyword evidence="4" id="KW-0012">Acyltransferase</keyword>
<evidence type="ECO:0000313" key="5">
    <source>
        <dbReference type="Proteomes" id="UP000799767"/>
    </source>
</evidence>
<dbReference type="GO" id="GO:0019290">
    <property type="term" value="P:siderophore biosynthetic process"/>
    <property type="evidence" value="ECO:0007669"/>
    <property type="project" value="InterPro"/>
</dbReference>
<feature type="region of interest" description="Disordered" evidence="2">
    <location>
        <begin position="229"/>
        <end position="296"/>
    </location>
</feature>
<dbReference type="EMBL" id="MU001643">
    <property type="protein sequence ID" value="KAF2478593.1"/>
    <property type="molecule type" value="Genomic_DNA"/>
</dbReference>
<feature type="domain" description="Acyltransferase MbtK/IucB-like conserved" evidence="3">
    <location>
        <begin position="395"/>
        <end position="442"/>
    </location>
</feature>
<comment type="similarity">
    <text evidence="1">Belongs to the lysine N-acyltransferase MbtK family.</text>
</comment>
<dbReference type="SMART" id="SM01006">
    <property type="entry name" value="AlcB"/>
    <property type="match status" value="1"/>
</dbReference>
<evidence type="ECO:0000313" key="4">
    <source>
        <dbReference type="EMBL" id="KAF2478593.1"/>
    </source>
</evidence>
<dbReference type="InterPro" id="IPR016181">
    <property type="entry name" value="Acyl_CoA_acyltransferase"/>
</dbReference>
<reference evidence="4" key="1">
    <citation type="journal article" date="2020" name="Stud. Mycol.">
        <title>101 Dothideomycetes genomes: a test case for predicting lifestyles and emergence of pathogens.</title>
        <authorList>
            <person name="Haridas S."/>
            <person name="Albert R."/>
            <person name="Binder M."/>
            <person name="Bloem J."/>
            <person name="Labutti K."/>
            <person name="Salamov A."/>
            <person name="Andreopoulos B."/>
            <person name="Baker S."/>
            <person name="Barry K."/>
            <person name="Bills G."/>
            <person name="Bluhm B."/>
            <person name="Cannon C."/>
            <person name="Castanera R."/>
            <person name="Culley D."/>
            <person name="Daum C."/>
            <person name="Ezra D."/>
            <person name="Gonzalez J."/>
            <person name="Henrissat B."/>
            <person name="Kuo A."/>
            <person name="Liang C."/>
            <person name="Lipzen A."/>
            <person name="Lutzoni F."/>
            <person name="Magnuson J."/>
            <person name="Mondo S."/>
            <person name="Nolan M."/>
            <person name="Ohm R."/>
            <person name="Pangilinan J."/>
            <person name="Park H.-J."/>
            <person name="Ramirez L."/>
            <person name="Alfaro M."/>
            <person name="Sun H."/>
            <person name="Tritt A."/>
            <person name="Yoshinaga Y."/>
            <person name="Zwiers L.-H."/>
            <person name="Turgeon B."/>
            <person name="Goodwin S."/>
            <person name="Spatafora J."/>
            <person name="Crous P."/>
            <person name="Grigoriev I."/>
        </authorList>
    </citation>
    <scope>NUCLEOTIDE SEQUENCE</scope>
    <source>
        <strain evidence="4">CBS 113389</strain>
    </source>
</reference>
<dbReference type="PANTHER" id="PTHR31438">
    <property type="entry name" value="LYSINE N-ACYLTRANSFERASE C17G9.06C-RELATED"/>
    <property type="match status" value="1"/>
</dbReference>
<organism evidence="4 5">
    <name type="scientific">Neohortaea acidophila</name>
    <dbReference type="NCBI Taxonomy" id="245834"/>
    <lineage>
        <taxon>Eukaryota</taxon>
        <taxon>Fungi</taxon>
        <taxon>Dikarya</taxon>
        <taxon>Ascomycota</taxon>
        <taxon>Pezizomycotina</taxon>
        <taxon>Dothideomycetes</taxon>
        <taxon>Dothideomycetidae</taxon>
        <taxon>Mycosphaerellales</taxon>
        <taxon>Teratosphaeriaceae</taxon>
        <taxon>Neohortaea</taxon>
    </lineage>
</organism>
<dbReference type="Proteomes" id="UP000799767">
    <property type="component" value="Unassembled WGS sequence"/>
</dbReference>
<dbReference type="AlphaFoldDB" id="A0A6A6PG37"/>
<keyword evidence="4" id="KW-0808">Transferase</keyword>
<keyword evidence="5" id="KW-1185">Reference proteome</keyword>